<keyword evidence="3" id="KW-1185">Reference proteome</keyword>
<dbReference type="InterPro" id="IPR050508">
    <property type="entry name" value="Methyltransf_Superfamily"/>
</dbReference>
<proteinExistence type="predicted"/>
<dbReference type="PANTHER" id="PTHR42912">
    <property type="entry name" value="METHYLTRANSFERASE"/>
    <property type="match status" value="1"/>
</dbReference>
<reference evidence="2" key="2">
    <citation type="submission" date="2023-01" db="EMBL/GenBank/DDBJ databases">
        <authorList>
            <person name="Sun Q."/>
            <person name="Evtushenko L."/>
        </authorList>
    </citation>
    <scope>NUCLEOTIDE SEQUENCE</scope>
    <source>
        <strain evidence="2">VKM Ac-1958</strain>
    </source>
</reference>
<dbReference type="InterPro" id="IPR029063">
    <property type="entry name" value="SAM-dependent_MTases_sf"/>
</dbReference>
<gene>
    <name evidence="2" type="ORF">GCM10017596_15420</name>
</gene>
<dbReference type="Gene3D" id="3.40.50.150">
    <property type="entry name" value="Vaccinia Virus protein VP39"/>
    <property type="match status" value="1"/>
</dbReference>
<keyword evidence="2" id="KW-0808">Transferase</keyword>
<sequence>MSLDANERAVESAYDARAAEYIDVLGDISQMADADRALIAEWRAMTTGPLVDAGCGPGHWTQYLWEMAPAGTDPSVLGVDLSAEFIAHARSRYPEATFRQGTIAQLPCGDEALGGILAWYSLIHVPPEEVPRILREFARVIRSGGSILVAFFDGPSRVPFAHAVTPAYFWSPEDLADLLGDAGFACDPPLRRSREEGEASVRPHASFIARRR</sequence>
<accession>A0A9W6HS18</accession>
<reference evidence="2" key="1">
    <citation type="journal article" date="2014" name="Int. J. Syst. Evol. Microbiol.">
        <title>Complete genome sequence of Corynebacterium casei LMG S-19264T (=DSM 44701T), isolated from a smear-ripened cheese.</title>
        <authorList>
            <consortium name="US DOE Joint Genome Institute (JGI-PGF)"/>
            <person name="Walter F."/>
            <person name="Albersmeier A."/>
            <person name="Kalinowski J."/>
            <person name="Ruckert C."/>
        </authorList>
    </citation>
    <scope>NUCLEOTIDE SEQUENCE</scope>
    <source>
        <strain evidence="2">VKM Ac-1958</strain>
    </source>
</reference>
<evidence type="ECO:0000313" key="3">
    <source>
        <dbReference type="Proteomes" id="UP001142325"/>
    </source>
</evidence>
<dbReference type="CDD" id="cd02440">
    <property type="entry name" value="AdoMet_MTases"/>
    <property type="match status" value="1"/>
</dbReference>
<dbReference type="SUPFAM" id="SSF53335">
    <property type="entry name" value="S-adenosyl-L-methionine-dependent methyltransferases"/>
    <property type="match status" value="1"/>
</dbReference>
<dbReference type="GO" id="GO:0008168">
    <property type="term" value="F:methyltransferase activity"/>
    <property type="evidence" value="ECO:0007669"/>
    <property type="project" value="UniProtKB-KW"/>
</dbReference>
<dbReference type="GO" id="GO:0032259">
    <property type="term" value="P:methylation"/>
    <property type="evidence" value="ECO:0007669"/>
    <property type="project" value="UniProtKB-KW"/>
</dbReference>
<protein>
    <submittedName>
        <fullName evidence="2">Methyltransferase</fullName>
    </submittedName>
</protein>
<dbReference type="Proteomes" id="UP001142325">
    <property type="component" value="Unassembled WGS sequence"/>
</dbReference>
<feature type="domain" description="Methyltransferase" evidence="1">
    <location>
        <begin position="51"/>
        <end position="145"/>
    </location>
</feature>
<keyword evidence="2" id="KW-0489">Methyltransferase</keyword>
<name>A0A9W6HS18_9MICO</name>
<dbReference type="RefSeq" id="WP_204939439.1">
    <property type="nucleotide sequence ID" value="NZ_BAAAUM010000001.1"/>
</dbReference>
<dbReference type="Pfam" id="PF13649">
    <property type="entry name" value="Methyltransf_25"/>
    <property type="match status" value="1"/>
</dbReference>
<comment type="caution">
    <text evidence="2">The sequence shown here is derived from an EMBL/GenBank/DDBJ whole genome shotgun (WGS) entry which is preliminary data.</text>
</comment>
<dbReference type="PANTHER" id="PTHR42912:SF93">
    <property type="entry name" value="N6-ADENOSINE-METHYLTRANSFERASE TMT1A"/>
    <property type="match status" value="1"/>
</dbReference>
<organism evidence="2 3">
    <name type="scientific">Microbacterium keratanolyticum</name>
    <dbReference type="NCBI Taxonomy" id="67574"/>
    <lineage>
        <taxon>Bacteria</taxon>
        <taxon>Bacillati</taxon>
        <taxon>Actinomycetota</taxon>
        <taxon>Actinomycetes</taxon>
        <taxon>Micrococcales</taxon>
        <taxon>Microbacteriaceae</taxon>
        <taxon>Microbacterium</taxon>
    </lineage>
</organism>
<evidence type="ECO:0000259" key="1">
    <source>
        <dbReference type="Pfam" id="PF13649"/>
    </source>
</evidence>
<dbReference type="AlphaFoldDB" id="A0A9W6HS18"/>
<dbReference type="EMBL" id="BSET01000001">
    <property type="protein sequence ID" value="GLK01827.1"/>
    <property type="molecule type" value="Genomic_DNA"/>
</dbReference>
<evidence type="ECO:0000313" key="2">
    <source>
        <dbReference type="EMBL" id="GLK01827.1"/>
    </source>
</evidence>
<dbReference type="InterPro" id="IPR041698">
    <property type="entry name" value="Methyltransf_25"/>
</dbReference>